<keyword evidence="4" id="KW-1185">Reference proteome</keyword>
<dbReference type="InterPro" id="IPR029069">
    <property type="entry name" value="HotDog_dom_sf"/>
</dbReference>
<gene>
    <name evidence="3" type="ORF">CLV47_108172</name>
</gene>
<dbReference type="InterPro" id="IPR052342">
    <property type="entry name" value="MCH/BMMD"/>
</dbReference>
<dbReference type="PANTHER" id="PTHR43664:SF1">
    <property type="entry name" value="BETA-METHYLMALYL-COA DEHYDRATASE"/>
    <property type="match status" value="1"/>
</dbReference>
<protein>
    <submittedName>
        <fullName evidence="3">Acyl dehydratase</fullName>
    </submittedName>
</protein>
<name>A0A2T0ZZN3_9ACTN</name>
<comment type="caution">
    <text evidence="3">The sequence shown here is derived from an EMBL/GenBank/DDBJ whole genome shotgun (WGS) entry which is preliminary data.</text>
</comment>
<evidence type="ECO:0000256" key="1">
    <source>
        <dbReference type="ARBA" id="ARBA00005254"/>
    </source>
</evidence>
<dbReference type="Gene3D" id="3.10.129.10">
    <property type="entry name" value="Hotdog Thioesterase"/>
    <property type="match status" value="1"/>
</dbReference>
<dbReference type="Pfam" id="PF01575">
    <property type="entry name" value="MaoC_dehydratas"/>
    <property type="match status" value="1"/>
</dbReference>
<evidence type="ECO:0000313" key="3">
    <source>
        <dbReference type="EMBL" id="PRZ41813.1"/>
    </source>
</evidence>
<evidence type="ECO:0000313" key="4">
    <source>
        <dbReference type="Proteomes" id="UP000237752"/>
    </source>
</evidence>
<accession>A0A2T0ZZN3</accession>
<comment type="similarity">
    <text evidence="1">Belongs to the enoyl-CoA hydratase/isomerase family.</text>
</comment>
<dbReference type="RefSeq" id="WP_106349189.1">
    <property type="nucleotide sequence ID" value="NZ_PVUE01000008.1"/>
</dbReference>
<dbReference type="InterPro" id="IPR002539">
    <property type="entry name" value="MaoC-like_dom"/>
</dbReference>
<reference evidence="3 4" key="1">
    <citation type="submission" date="2018-03" db="EMBL/GenBank/DDBJ databases">
        <title>Genomic Encyclopedia of Archaeal and Bacterial Type Strains, Phase II (KMG-II): from individual species to whole genera.</title>
        <authorList>
            <person name="Goeker M."/>
        </authorList>
    </citation>
    <scope>NUCLEOTIDE SEQUENCE [LARGE SCALE GENOMIC DNA]</scope>
    <source>
        <strain evidence="3 4">DSM 100065</strain>
    </source>
</reference>
<evidence type="ECO:0000259" key="2">
    <source>
        <dbReference type="Pfam" id="PF01575"/>
    </source>
</evidence>
<feature type="domain" description="MaoC-like" evidence="2">
    <location>
        <begin position="12"/>
        <end position="112"/>
    </location>
</feature>
<dbReference type="Proteomes" id="UP000237752">
    <property type="component" value="Unassembled WGS sequence"/>
</dbReference>
<dbReference type="SUPFAM" id="SSF54637">
    <property type="entry name" value="Thioesterase/thiol ester dehydrase-isomerase"/>
    <property type="match status" value="1"/>
</dbReference>
<dbReference type="EMBL" id="PVUE01000008">
    <property type="protein sequence ID" value="PRZ41813.1"/>
    <property type="molecule type" value="Genomic_DNA"/>
</dbReference>
<proteinExistence type="inferred from homology"/>
<organism evidence="3 4">
    <name type="scientific">Antricoccus suffuscus</name>
    <dbReference type="NCBI Taxonomy" id="1629062"/>
    <lineage>
        <taxon>Bacteria</taxon>
        <taxon>Bacillati</taxon>
        <taxon>Actinomycetota</taxon>
        <taxon>Actinomycetes</taxon>
        <taxon>Geodermatophilales</taxon>
        <taxon>Antricoccaceae</taxon>
        <taxon>Antricoccus</taxon>
    </lineage>
</organism>
<dbReference type="OrthoDB" id="7183822at2"/>
<dbReference type="AlphaFoldDB" id="A0A2T0ZZN3"/>
<sequence length="150" mass="16619">MLEQKYFEDFSIGDRFESPSKTLTDAHFMFFAGLTGDAHPMHYDVHFAANTYFGKPTAHGLLLASMTALGANELQMYVHESIVAFLSETMAFKKPAFVGTTVHPYLEVTKLKPSSKGGILTLRAWLEDQDGEVLVDGEHVYLVRSRSAAG</sequence>
<dbReference type="PANTHER" id="PTHR43664">
    <property type="entry name" value="MONOAMINE OXIDASE-RELATED"/>
    <property type="match status" value="1"/>
</dbReference>